<dbReference type="PROSITE" id="PS01164">
    <property type="entry name" value="COPPER_AMINE_OXID_1"/>
    <property type="match status" value="1"/>
</dbReference>
<evidence type="ECO:0000256" key="8">
    <source>
        <dbReference type="ARBA" id="ARBA00023002"/>
    </source>
</evidence>
<dbReference type="Gene3D" id="2.70.98.20">
    <property type="entry name" value="Copper amine oxidase, catalytic domain"/>
    <property type="match status" value="1"/>
</dbReference>
<dbReference type="Pfam" id="PF01179">
    <property type="entry name" value="Cu_amine_oxid"/>
    <property type="match status" value="1"/>
</dbReference>
<evidence type="ECO:0000256" key="1">
    <source>
        <dbReference type="ARBA" id="ARBA00001935"/>
    </source>
</evidence>
<feature type="domain" description="Copper amine oxidase N3-terminal" evidence="14">
    <location>
        <begin position="111"/>
        <end position="208"/>
    </location>
</feature>
<evidence type="ECO:0000256" key="3">
    <source>
        <dbReference type="ARBA" id="ARBA00001947"/>
    </source>
</evidence>
<dbReference type="EC" id="1.4.3.-" evidence="11"/>
<name>A0ABQ4BGS3_9ACTN</name>
<dbReference type="InterPro" id="IPR000269">
    <property type="entry name" value="Cu_amine_oxidase"/>
</dbReference>
<dbReference type="SUPFAM" id="SSF54416">
    <property type="entry name" value="Amine oxidase N-terminal region"/>
    <property type="match status" value="2"/>
</dbReference>
<comment type="cofactor">
    <cofactor evidence="2">
        <name>Mn(2+)</name>
        <dbReference type="ChEBI" id="CHEBI:29035"/>
    </cofactor>
</comment>
<gene>
    <name evidence="15" type="ORF">Apa02nite_059720</name>
</gene>
<reference evidence="15 16" key="1">
    <citation type="submission" date="2021-01" db="EMBL/GenBank/DDBJ databases">
        <title>Whole genome shotgun sequence of Actinoplanes palleronii NBRC 14916.</title>
        <authorList>
            <person name="Komaki H."/>
            <person name="Tamura T."/>
        </authorList>
    </citation>
    <scope>NUCLEOTIDE SEQUENCE [LARGE SCALE GENOMIC DNA]</scope>
    <source>
        <strain evidence="15 16">NBRC 14916</strain>
    </source>
</reference>
<evidence type="ECO:0000256" key="11">
    <source>
        <dbReference type="RuleBase" id="RU000672"/>
    </source>
</evidence>
<evidence type="ECO:0000256" key="7">
    <source>
        <dbReference type="ARBA" id="ARBA00022772"/>
    </source>
</evidence>
<comment type="PTM">
    <text evidence="11">Topaquinone (TPQ) is generated by copper-dependent autoxidation of a specific tyrosyl residue.</text>
</comment>
<dbReference type="RefSeq" id="WP_203827975.1">
    <property type="nucleotide sequence ID" value="NZ_BAAATY010000027.1"/>
</dbReference>
<protein>
    <recommendedName>
        <fullName evidence="11">Amine oxidase</fullName>
        <ecNumber evidence="11">1.4.3.-</ecNumber>
    </recommendedName>
</protein>
<accession>A0ABQ4BGS3</accession>
<evidence type="ECO:0000313" key="15">
    <source>
        <dbReference type="EMBL" id="GIE69864.1"/>
    </source>
</evidence>
<dbReference type="InterPro" id="IPR015798">
    <property type="entry name" value="Cu_amine_oxidase_C"/>
</dbReference>
<evidence type="ECO:0000256" key="9">
    <source>
        <dbReference type="ARBA" id="ARBA00023008"/>
    </source>
</evidence>
<dbReference type="InterPro" id="IPR015802">
    <property type="entry name" value="Cu_amine_oxidase_N3"/>
</dbReference>
<feature type="region of interest" description="Disordered" evidence="12">
    <location>
        <begin position="1"/>
        <end position="25"/>
    </location>
</feature>
<evidence type="ECO:0000259" key="14">
    <source>
        <dbReference type="Pfam" id="PF02728"/>
    </source>
</evidence>
<dbReference type="Gene3D" id="3.10.450.40">
    <property type="match status" value="1"/>
</dbReference>
<comment type="similarity">
    <text evidence="4 11">Belongs to the copper/topaquinone oxidase family.</text>
</comment>
<evidence type="ECO:0000256" key="10">
    <source>
        <dbReference type="ARBA" id="ARBA00023211"/>
    </source>
</evidence>
<organism evidence="15 16">
    <name type="scientific">Actinoplanes palleronii</name>
    <dbReference type="NCBI Taxonomy" id="113570"/>
    <lineage>
        <taxon>Bacteria</taxon>
        <taxon>Bacillati</taxon>
        <taxon>Actinomycetota</taxon>
        <taxon>Actinomycetes</taxon>
        <taxon>Micromonosporales</taxon>
        <taxon>Micromonosporaceae</taxon>
        <taxon>Actinoplanes</taxon>
    </lineage>
</organism>
<evidence type="ECO:0000313" key="16">
    <source>
        <dbReference type="Proteomes" id="UP000624709"/>
    </source>
</evidence>
<evidence type="ECO:0000259" key="13">
    <source>
        <dbReference type="Pfam" id="PF01179"/>
    </source>
</evidence>
<dbReference type="EMBL" id="BOMS01000093">
    <property type="protein sequence ID" value="GIE69864.1"/>
    <property type="molecule type" value="Genomic_DNA"/>
</dbReference>
<dbReference type="InterPro" id="IPR036460">
    <property type="entry name" value="Cu_amine_oxidase_C_sf"/>
</dbReference>
<comment type="cofactor">
    <cofactor evidence="1">
        <name>Cu cation</name>
        <dbReference type="ChEBI" id="CHEBI:23378"/>
    </cofactor>
</comment>
<feature type="domain" description="Copper amine oxidase catalytic" evidence="13">
    <location>
        <begin position="232"/>
        <end position="629"/>
    </location>
</feature>
<dbReference type="Pfam" id="PF02728">
    <property type="entry name" value="Cu_amine_oxidN3"/>
    <property type="match status" value="1"/>
</dbReference>
<dbReference type="InterPro" id="IPR049948">
    <property type="entry name" value="Cu_Am_ox_TPQ-bd"/>
</dbReference>
<evidence type="ECO:0000256" key="2">
    <source>
        <dbReference type="ARBA" id="ARBA00001936"/>
    </source>
</evidence>
<proteinExistence type="inferred from homology"/>
<comment type="caution">
    <text evidence="15">The sequence shown here is derived from an EMBL/GenBank/DDBJ whole genome shotgun (WGS) entry which is preliminary data.</text>
</comment>
<dbReference type="Proteomes" id="UP000624709">
    <property type="component" value="Unassembled WGS sequence"/>
</dbReference>
<evidence type="ECO:0000256" key="4">
    <source>
        <dbReference type="ARBA" id="ARBA00007983"/>
    </source>
</evidence>
<dbReference type="InterPro" id="IPR016182">
    <property type="entry name" value="Cu_amine_oxidase_N-reg"/>
</dbReference>
<keyword evidence="9 11" id="KW-0186">Copper</keyword>
<keyword evidence="16" id="KW-1185">Reference proteome</keyword>
<dbReference type="PANTHER" id="PTHR10638">
    <property type="entry name" value="COPPER AMINE OXIDASE"/>
    <property type="match status" value="1"/>
</dbReference>
<keyword evidence="6 11" id="KW-0479">Metal-binding</keyword>
<comment type="subunit">
    <text evidence="5">Homodimer.</text>
</comment>
<comment type="cofactor">
    <cofactor evidence="3">
        <name>Zn(2+)</name>
        <dbReference type="ChEBI" id="CHEBI:29105"/>
    </cofactor>
</comment>
<keyword evidence="10" id="KW-0464">Manganese</keyword>
<keyword evidence="7 11" id="KW-0801">TPQ</keyword>
<evidence type="ECO:0000256" key="6">
    <source>
        <dbReference type="ARBA" id="ARBA00022723"/>
    </source>
</evidence>
<dbReference type="SUPFAM" id="SSF49998">
    <property type="entry name" value="Amine oxidase catalytic domain"/>
    <property type="match status" value="1"/>
</dbReference>
<sequence length="646" mass="71068">MSACHTAPTDDGSAARAVRTHPLDPPTTAEIALAVGAARADGRLGERTRFWGATLDEAHARRVVAGEATGVRIGLVAMTAGGGAAWEIDTLITGETAACTGWRPLDPRRPGITSDEARAAAQACRESPAFRAALARRGIHDVSLVMIDAESMGGFEEKYRDRRVTWGTVWHRTTEDDNGYARPVQGVVPIIDMHTMEVLEVEDHGVIPVSAEAGPLSTGAFGPDRAGLKPLDVVQPEGPSFTVDGWQVSWQGWTFRVGFTHREGLVLYDLEFLGRSVLKRAACNEMYVPYLDANSTQYRKNFFDWGEYGAGPLTNSLSLGCDCLGVIHYFDGVHLGGYGEPVTIGNAICMHEEDASILWKHNDLRRGVNEVRRSRRLIISNFQTVANYDYGFYWTLHQDGRIELEVKLTGIMSASGIEAGAEAPYGRIVAEHVQTPIHQHYFGIRLDTAIDGARNRLVEEHAEAEPDPALNPYGNAVRYVREPLTTETGQRNDPGTARHWRIESADRTNRYGDPTAYRLDIPDTTRSFGLPESVMSRRAPFIHQHVWATPYAGDENFIGGQYPNHAEPGEDGVHVWQRQERSIDGVPLVVWPVLGVHHLPRPEQWPVMPVEAIHLVLTPDGFFDRNPALDIPDPAAARGAGSTCCS</sequence>
<comment type="cofactor">
    <cofactor evidence="11">
        <name>Cu cation</name>
        <dbReference type="ChEBI" id="CHEBI:23378"/>
    </cofactor>
    <text evidence="11">Contains 1 topaquinone per subunit.</text>
</comment>
<keyword evidence="8 11" id="KW-0560">Oxidoreductase</keyword>
<dbReference type="NCBIfam" id="NF008559">
    <property type="entry name" value="PRK11504.1"/>
    <property type="match status" value="1"/>
</dbReference>
<evidence type="ECO:0000256" key="5">
    <source>
        <dbReference type="ARBA" id="ARBA00011738"/>
    </source>
</evidence>
<evidence type="ECO:0000256" key="12">
    <source>
        <dbReference type="SAM" id="MobiDB-lite"/>
    </source>
</evidence>
<dbReference type="PANTHER" id="PTHR10638:SF86">
    <property type="entry name" value="COPPER AMINE OXIDASE 1-RELATED"/>
    <property type="match status" value="1"/>
</dbReference>